<dbReference type="AlphaFoldDB" id="A0A763UVC1"/>
<accession>A0A763UVC1</accession>
<gene>
    <name evidence="1" type="ORF">G8549_004531</name>
</gene>
<protein>
    <submittedName>
        <fullName evidence="1">Relaxosome protein</fullName>
    </submittedName>
</protein>
<sequence>MKKPNKSVHVTFRLTEDEYAPFAKAIEQLDMSKSEFFRMLSLNQIDGYQPDYRQQPDYKRCLFYLHKTSNNMNQIAHRLNTDNAKGIISDTLYKKLLNALIGIRNNLQGMTE</sequence>
<comment type="caution">
    <text evidence="1">The sequence shown here is derived from an EMBL/GenBank/DDBJ whole genome shotgun (WGS) entry which is preliminary data.</text>
</comment>
<reference evidence="1" key="1">
    <citation type="journal article" date="2018" name="Genome Biol.">
        <title>SKESA: strategic k-mer extension for scrupulous assemblies.</title>
        <authorList>
            <person name="Souvorov A."/>
            <person name="Agarwala R."/>
            <person name="Lipman D.J."/>
        </authorList>
    </citation>
    <scope>NUCLEOTIDE SEQUENCE</scope>
    <source>
        <strain evidence="1">MA.CCC_P6</strain>
    </source>
</reference>
<organism evidence="1">
    <name type="scientific">Salmonella enterica</name>
    <name type="common">Salmonella choleraesuis</name>
    <dbReference type="NCBI Taxonomy" id="28901"/>
    <lineage>
        <taxon>Bacteria</taxon>
        <taxon>Pseudomonadati</taxon>
        <taxon>Pseudomonadota</taxon>
        <taxon>Gammaproteobacteria</taxon>
        <taxon>Enterobacterales</taxon>
        <taxon>Enterobacteriaceae</taxon>
        <taxon>Salmonella</taxon>
    </lineage>
</organism>
<evidence type="ECO:0000313" key="1">
    <source>
        <dbReference type="EMBL" id="HAG4612918.1"/>
    </source>
</evidence>
<dbReference type="Pfam" id="PF21983">
    <property type="entry name" value="NikA-like"/>
    <property type="match status" value="1"/>
</dbReference>
<proteinExistence type="predicted"/>
<name>A0A763UVC1_SALER</name>
<reference evidence="1" key="2">
    <citation type="submission" date="2020-02" db="EMBL/GenBank/DDBJ databases">
        <authorList>
            <consortium name="NCBI Pathogen Detection Project"/>
        </authorList>
    </citation>
    <scope>NUCLEOTIDE SEQUENCE</scope>
    <source>
        <strain evidence="1">MA.CCC_P6</strain>
    </source>
</reference>
<dbReference type="EMBL" id="DAAYKR010000016">
    <property type="protein sequence ID" value="HAG4612918.1"/>
    <property type="molecule type" value="Genomic_DNA"/>
</dbReference>
<dbReference type="InterPro" id="IPR053842">
    <property type="entry name" value="NikA-like"/>
</dbReference>